<feature type="binding site" evidence="8">
    <location>
        <begin position="7"/>
        <end position="9"/>
    </location>
    <ligand>
        <name>GTP</name>
        <dbReference type="ChEBI" id="CHEBI:37565"/>
    </ligand>
</feature>
<evidence type="ECO:0000256" key="2">
    <source>
        <dbReference type="ARBA" id="ARBA00022679"/>
    </source>
</evidence>
<comment type="similarity">
    <text evidence="8">Belongs to the MobA family.</text>
</comment>
<reference evidence="11" key="1">
    <citation type="submission" date="2016-10" db="EMBL/GenBank/DDBJ databases">
        <authorList>
            <person name="Varghese N."/>
            <person name="Submissions S."/>
        </authorList>
    </citation>
    <scope>NUCLEOTIDE SEQUENCE [LARGE SCALE GENOMIC DNA]</scope>
    <source>
        <strain evidence="11">CGMCC 1.7738</strain>
    </source>
</reference>
<feature type="binding site" evidence="8">
    <location>
        <position position="102"/>
    </location>
    <ligand>
        <name>Mg(2+)</name>
        <dbReference type="ChEBI" id="CHEBI:18420"/>
    </ligand>
</feature>
<comment type="catalytic activity">
    <reaction evidence="8">
        <text>Mo-molybdopterin + GTP + H(+) = Mo-molybdopterin guanine dinucleotide + diphosphate</text>
        <dbReference type="Rhea" id="RHEA:34243"/>
        <dbReference type="ChEBI" id="CHEBI:15378"/>
        <dbReference type="ChEBI" id="CHEBI:33019"/>
        <dbReference type="ChEBI" id="CHEBI:37565"/>
        <dbReference type="ChEBI" id="CHEBI:71302"/>
        <dbReference type="ChEBI" id="CHEBI:71310"/>
        <dbReference type="EC" id="2.7.7.77"/>
    </reaction>
</comment>
<evidence type="ECO:0000256" key="6">
    <source>
        <dbReference type="ARBA" id="ARBA00023134"/>
    </source>
</evidence>
<organism evidence="10 11">
    <name type="scientific">Halogranum rubrum</name>
    <dbReference type="NCBI Taxonomy" id="553466"/>
    <lineage>
        <taxon>Archaea</taxon>
        <taxon>Methanobacteriati</taxon>
        <taxon>Methanobacteriota</taxon>
        <taxon>Stenosarchaea group</taxon>
        <taxon>Halobacteria</taxon>
        <taxon>Halobacteriales</taxon>
        <taxon>Haloferacaceae</taxon>
    </lineage>
</organism>
<protein>
    <recommendedName>
        <fullName evidence="8">Probable molybdenum cofactor guanylyltransferase</fullName>
        <shortName evidence="8">MoCo guanylyltransferase</shortName>
        <ecNumber evidence="8">2.7.7.77</ecNumber>
    </recommendedName>
    <alternativeName>
        <fullName evidence="8">GTP:molybdopterin guanylyltransferase</fullName>
    </alternativeName>
    <alternativeName>
        <fullName evidence="8">Mo-MPT guanylyltransferase</fullName>
    </alternativeName>
    <alternativeName>
        <fullName evidence="8">Molybdopterin guanylyltransferase</fullName>
    </alternativeName>
    <alternativeName>
        <fullName evidence="8">Molybdopterin-guanine dinucleotide synthase</fullName>
        <shortName evidence="8">MGD synthase</shortName>
    </alternativeName>
</protein>
<dbReference type="Gene3D" id="3.90.550.10">
    <property type="entry name" value="Spore Coat Polysaccharide Biosynthesis Protein SpsA, Chain A"/>
    <property type="match status" value="1"/>
</dbReference>
<dbReference type="SUPFAM" id="SSF53448">
    <property type="entry name" value="Nucleotide-diphospho-sugar transferases"/>
    <property type="match status" value="1"/>
</dbReference>
<feature type="binding site" evidence="8">
    <location>
        <position position="48"/>
    </location>
    <ligand>
        <name>GTP</name>
        <dbReference type="ChEBI" id="CHEBI:37565"/>
    </ligand>
</feature>
<keyword evidence="6 8" id="KW-0342">GTP-binding</keyword>
<feature type="binding site" evidence="8">
    <location>
        <position position="102"/>
    </location>
    <ligand>
        <name>GTP</name>
        <dbReference type="ChEBI" id="CHEBI:37565"/>
    </ligand>
</feature>
<dbReference type="InterPro" id="IPR029044">
    <property type="entry name" value="Nucleotide-diphossugar_trans"/>
</dbReference>
<dbReference type="Pfam" id="PF12804">
    <property type="entry name" value="NTP_transf_3"/>
    <property type="match status" value="1"/>
</dbReference>
<keyword evidence="3 8" id="KW-0479">Metal-binding</keyword>
<keyword evidence="2 8" id="KW-0808">Transferase</keyword>
<dbReference type="InterPro" id="IPR013482">
    <property type="entry name" value="Molybde_CF_guanTrfase"/>
</dbReference>
<dbReference type="HAMAP" id="MF_00316">
    <property type="entry name" value="MobA"/>
    <property type="match status" value="1"/>
</dbReference>
<dbReference type="Proteomes" id="UP000199607">
    <property type="component" value="Unassembled WGS sequence"/>
</dbReference>
<evidence type="ECO:0000256" key="7">
    <source>
        <dbReference type="ARBA" id="ARBA00023150"/>
    </source>
</evidence>
<comment type="caution">
    <text evidence="8">Lacks conserved residue(s) required for the propagation of feature annotation.</text>
</comment>
<keyword evidence="7 8" id="KW-0501">Molybdenum cofactor biosynthesis</keyword>
<sequence length="204" mass="22118">MRSAVVVAGGRSTRFGDADKAVAELAGTPMIRRVADRLVSTVDELVVNCRADQRAAIESAMGDYPLPVRYALDTDTDEGPMAGIGTGLGACDGEYAVVVACDMPFVDSGVVEYLFERAEEENVDAAVPKLDDGWYQTTQAVYRADAMAAACEAALERGDRKILAPLEELAWVVVEESEIREHGDVGTFENVNTRDEFEDAQTRF</sequence>
<comment type="function">
    <text evidence="8">Transfers a GMP moiety from GTP to Mo-molybdopterin (Mo-MPT) cofactor (Moco or molybdenum cofactor) to form Mo-molybdopterin guanine dinucleotide (Mo-MGD) cofactor.</text>
</comment>
<keyword evidence="1 8" id="KW-0963">Cytoplasm</keyword>
<proteinExistence type="inferred from homology"/>
<dbReference type="AlphaFoldDB" id="A0A1I4DWK0"/>
<dbReference type="GO" id="GO:0005525">
    <property type="term" value="F:GTP binding"/>
    <property type="evidence" value="ECO:0007669"/>
    <property type="project" value="UniProtKB-UniRule"/>
</dbReference>
<dbReference type="GO" id="GO:0046872">
    <property type="term" value="F:metal ion binding"/>
    <property type="evidence" value="ECO:0007669"/>
    <property type="project" value="UniProtKB-KW"/>
</dbReference>
<name>A0A1I4DWK0_9EURY</name>
<keyword evidence="11" id="KW-1185">Reference proteome</keyword>
<accession>A0A1I4DWK0</accession>
<keyword evidence="4 8" id="KW-0547">Nucleotide-binding</keyword>
<evidence type="ECO:0000313" key="10">
    <source>
        <dbReference type="EMBL" id="SFK98038.1"/>
    </source>
</evidence>
<dbReference type="PANTHER" id="PTHR19136:SF81">
    <property type="entry name" value="MOLYBDENUM COFACTOR GUANYLYLTRANSFERASE"/>
    <property type="match status" value="1"/>
</dbReference>
<dbReference type="EC" id="2.7.7.77" evidence="8"/>
<dbReference type="InterPro" id="IPR025877">
    <property type="entry name" value="MobA-like_NTP_Trfase"/>
</dbReference>
<keyword evidence="10" id="KW-0548">Nucleotidyltransferase</keyword>
<comment type="cofactor">
    <cofactor evidence="8">
        <name>Mg(2+)</name>
        <dbReference type="ChEBI" id="CHEBI:18420"/>
    </cofactor>
</comment>
<comment type="domain">
    <text evidence="8">The N-terminal domain determines nucleotide recognition and specific binding, while the C-terminal domain determines the specific binding to the target protein.</text>
</comment>
<dbReference type="GO" id="GO:0061603">
    <property type="term" value="F:molybdenum cofactor guanylyltransferase activity"/>
    <property type="evidence" value="ECO:0007669"/>
    <property type="project" value="UniProtKB-EC"/>
</dbReference>
<feature type="binding site" evidence="8">
    <location>
        <position position="20"/>
    </location>
    <ligand>
        <name>GTP</name>
        <dbReference type="ChEBI" id="CHEBI:37565"/>
    </ligand>
</feature>
<evidence type="ECO:0000256" key="1">
    <source>
        <dbReference type="ARBA" id="ARBA00022490"/>
    </source>
</evidence>
<dbReference type="GO" id="GO:0005737">
    <property type="term" value="C:cytoplasm"/>
    <property type="evidence" value="ECO:0007669"/>
    <property type="project" value="UniProtKB-SubCell"/>
</dbReference>
<dbReference type="RefSeq" id="WP_089868494.1">
    <property type="nucleotide sequence ID" value="NZ_FOTC01000002.1"/>
</dbReference>
<feature type="domain" description="MobA-like NTP transferase" evidence="9">
    <location>
        <begin position="4"/>
        <end position="166"/>
    </location>
</feature>
<evidence type="ECO:0000256" key="8">
    <source>
        <dbReference type="HAMAP-Rule" id="MF_00316"/>
    </source>
</evidence>
<dbReference type="EMBL" id="FOTC01000002">
    <property type="protein sequence ID" value="SFK98038.1"/>
    <property type="molecule type" value="Genomic_DNA"/>
</dbReference>
<dbReference type="GO" id="GO:0006777">
    <property type="term" value="P:Mo-molybdopterin cofactor biosynthetic process"/>
    <property type="evidence" value="ECO:0007669"/>
    <property type="project" value="UniProtKB-KW"/>
</dbReference>
<dbReference type="STRING" id="553466.SAMN04487950_1724"/>
<dbReference type="CDD" id="cd02503">
    <property type="entry name" value="MobA"/>
    <property type="match status" value="1"/>
</dbReference>
<evidence type="ECO:0000259" key="9">
    <source>
        <dbReference type="Pfam" id="PF12804"/>
    </source>
</evidence>
<dbReference type="PANTHER" id="PTHR19136">
    <property type="entry name" value="MOLYBDENUM COFACTOR GUANYLYLTRANSFERASE"/>
    <property type="match status" value="1"/>
</dbReference>
<evidence type="ECO:0000256" key="4">
    <source>
        <dbReference type="ARBA" id="ARBA00022741"/>
    </source>
</evidence>
<evidence type="ECO:0000313" key="11">
    <source>
        <dbReference type="Proteomes" id="UP000199607"/>
    </source>
</evidence>
<keyword evidence="5 8" id="KW-0460">Magnesium</keyword>
<comment type="subcellular location">
    <subcellularLocation>
        <location evidence="8">Cytoplasm</location>
    </subcellularLocation>
</comment>
<evidence type="ECO:0000256" key="3">
    <source>
        <dbReference type="ARBA" id="ARBA00022723"/>
    </source>
</evidence>
<gene>
    <name evidence="8" type="primary">mobA</name>
    <name evidence="10" type="ORF">SAMN04487950_1724</name>
</gene>
<evidence type="ECO:0000256" key="5">
    <source>
        <dbReference type="ARBA" id="ARBA00022842"/>
    </source>
</evidence>